<feature type="domain" description="HTH merR-type" evidence="2">
    <location>
        <begin position="4"/>
        <end position="73"/>
    </location>
</feature>
<dbReference type="InterPro" id="IPR000551">
    <property type="entry name" value="MerR-type_HTH_dom"/>
</dbReference>
<dbReference type="InterPro" id="IPR047057">
    <property type="entry name" value="MerR_fam"/>
</dbReference>
<proteinExistence type="predicted"/>
<name>A0ABW0EPI9_9PSEU</name>
<organism evidence="3 4">
    <name type="scientific">Actinokineospora guangxiensis</name>
    <dbReference type="NCBI Taxonomy" id="1490288"/>
    <lineage>
        <taxon>Bacteria</taxon>
        <taxon>Bacillati</taxon>
        <taxon>Actinomycetota</taxon>
        <taxon>Actinomycetes</taxon>
        <taxon>Pseudonocardiales</taxon>
        <taxon>Pseudonocardiaceae</taxon>
        <taxon>Actinokineospora</taxon>
    </lineage>
</organism>
<accession>A0ABW0EPI9</accession>
<dbReference type="PANTHER" id="PTHR30204:SF90">
    <property type="entry name" value="HTH-TYPE TRANSCRIPTIONAL ACTIVATOR MTA"/>
    <property type="match status" value="1"/>
</dbReference>
<evidence type="ECO:0000256" key="1">
    <source>
        <dbReference type="ARBA" id="ARBA00023125"/>
    </source>
</evidence>
<dbReference type="PANTHER" id="PTHR30204">
    <property type="entry name" value="REDOX-CYCLING DRUG-SENSING TRANSCRIPTIONAL ACTIVATOR SOXR"/>
    <property type="match status" value="1"/>
</dbReference>
<dbReference type="RefSeq" id="WP_378246385.1">
    <property type="nucleotide sequence ID" value="NZ_JBHSKF010000004.1"/>
</dbReference>
<dbReference type="Pfam" id="PF13411">
    <property type="entry name" value="MerR_1"/>
    <property type="match status" value="1"/>
</dbReference>
<dbReference type="Gene3D" id="1.10.1660.10">
    <property type="match status" value="1"/>
</dbReference>
<comment type="caution">
    <text evidence="3">The sequence shown here is derived from an EMBL/GenBank/DDBJ whole genome shotgun (WGS) entry which is preliminary data.</text>
</comment>
<dbReference type="PROSITE" id="PS00552">
    <property type="entry name" value="HTH_MERR_1"/>
    <property type="match status" value="1"/>
</dbReference>
<gene>
    <name evidence="3" type="ORF">ACFPM7_10190</name>
</gene>
<keyword evidence="4" id="KW-1185">Reference proteome</keyword>
<dbReference type="PRINTS" id="PR00040">
    <property type="entry name" value="HTHMERR"/>
</dbReference>
<dbReference type="SMART" id="SM00422">
    <property type="entry name" value="HTH_MERR"/>
    <property type="match status" value="1"/>
</dbReference>
<dbReference type="InterPro" id="IPR009061">
    <property type="entry name" value="DNA-bd_dom_put_sf"/>
</dbReference>
<evidence type="ECO:0000259" key="2">
    <source>
        <dbReference type="PROSITE" id="PS50937"/>
    </source>
</evidence>
<protein>
    <submittedName>
        <fullName evidence="3">MerR family transcriptional regulator</fullName>
    </submittedName>
</protein>
<dbReference type="Proteomes" id="UP001596157">
    <property type="component" value="Unassembled WGS sequence"/>
</dbReference>
<dbReference type="EMBL" id="JBHSKF010000004">
    <property type="protein sequence ID" value="MFC5287420.1"/>
    <property type="molecule type" value="Genomic_DNA"/>
</dbReference>
<dbReference type="PROSITE" id="PS50937">
    <property type="entry name" value="HTH_MERR_2"/>
    <property type="match status" value="1"/>
</dbReference>
<evidence type="ECO:0000313" key="3">
    <source>
        <dbReference type="EMBL" id="MFC5287420.1"/>
    </source>
</evidence>
<reference evidence="4" key="1">
    <citation type="journal article" date="2019" name="Int. J. Syst. Evol. Microbiol.">
        <title>The Global Catalogue of Microorganisms (GCM) 10K type strain sequencing project: providing services to taxonomists for standard genome sequencing and annotation.</title>
        <authorList>
            <consortium name="The Broad Institute Genomics Platform"/>
            <consortium name="The Broad Institute Genome Sequencing Center for Infectious Disease"/>
            <person name="Wu L."/>
            <person name="Ma J."/>
        </authorList>
    </citation>
    <scope>NUCLEOTIDE SEQUENCE [LARGE SCALE GENOMIC DNA]</scope>
    <source>
        <strain evidence="4">CCUG 59778</strain>
    </source>
</reference>
<keyword evidence="1" id="KW-0238">DNA-binding</keyword>
<dbReference type="SUPFAM" id="SSF46955">
    <property type="entry name" value="Putative DNA-binding domain"/>
    <property type="match status" value="1"/>
</dbReference>
<sequence length="241" mass="27676">MNQRWSVGALARATGLTVRTLHHYDELGLLRPSERTAAGHRRYTEDDLRRLYRVRVLRQLGLSLEEIGAALARPEELAELLRRRRERLDDEIWRLGVLLRQVDGLLEQVEPDSSELLARLGTTSMFYDQLDRRQHEVLHESAEALGPDGREELDREWPAVLRRFAEHCRADTPVQDPEVRETVGRLVEIVNRYAGGDAELTGLVGRYFRSHGVGVVRDYIPDIADLGDRLFAYVSRAYSHS</sequence>
<dbReference type="CDD" id="cd01106">
    <property type="entry name" value="HTH_TipAL-Mta"/>
    <property type="match status" value="1"/>
</dbReference>
<evidence type="ECO:0000313" key="4">
    <source>
        <dbReference type="Proteomes" id="UP001596157"/>
    </source>
</evidence>